<feature type="transmembrane region" description="Helical" evidence="8">
    <location>
        <begin position="91"/>
        <end position="109"/>
    </location>
</feature>
<evidence type="ECO:0000256" key="8">
    <source>
        <dbReference type="SAM" id="Phobius"/>
    </source>
</evidence>
<name>A0A1V4I8K6_9FIRM</name>
<feature type="transmembrane region" description="Helical" evidence="8">
    <location>
        <begin position="274"/>
        <end position="292"/>
    </location>
</feature>
<dbReference type="PRINTS" id="PR00758">
    <property type="entry name" value="ARSENICPUMP"/>
</dbReference>
<dbReference type="InterPro" id="IPR000802">
    <property type="entry name" value="Arsenical_pump_ArsB"/>
</dbReference>
<feature type="transmembrane region" description="Helical" evidence="8">
    <location>
        <begin position="172"/>
        <end position="191"/>
    </location>
</feature>
<keyword evidence="7 8" id="KW-0472">Membrane</keyword>
<comment type="similarity">
    <text evidence="2">Belongs to the CitM (TC 2.A.11) transporter family.</text>
</comment>
<feature type="domain" description="Citrate transporter-like" evidence="9">
    <location>
        <begin position="16"/>
        <end position="365"/>
    </location>
</feature>
<dbReference type="Pfam" id="PF03600">
    <property type="entry name" value="CitMHS"/>
    <property type="match status" value="1"/>
</dbReference>
<evidence type="ECO:0000313" key="10">
    <source>
        <dbReference type="EMBL" id="OPJ56311.1"/>
    </source>
</evidence>
<keyword evidence="5 8" id="KW-0812">Transmembrane</keyword>
<feature type="transmembrane region" description="Helical" evidence="8">
    <location>
        <begin position="399"/>
        <end position="422"/>
    </location>
</feature>
<comment type="subcellular location">
    <subcellularLocation>
        <location evidence="1">Cell membrane</location>
        <topology evidence="1">Multi-pass membrane protein</topology>
    </subcellularLocation>
</comment>
<dbReference type="AlphaFoldDB" id="A0A1V4I8K6"/>
<comment type="caution">
    <text evidence="10">The sequence shown here is derived from an EMBL/GenBank/DDBJ whole genome shotgun (WGS) entry which is preliminary data.</text>
</comment>
<evidence type="ECO:0000256" key="7">
    <source>
        <dbReference type="ARBA" id="ARBA00023136"/>
    </source>
</evidence>
<feature type="transmembrane region" description="Helical" evidence="8">
    <location>
        <begin position="28"/>
        <end position="45"/>
    </location>
</feature>
<keyword evidence="4" id="KW-1003">Cell membrane</keyword>
<dbReference type="CDD" id="cd01116">
    <property type="entry name" value="P_permease"/>
    <property type="match status" value="1"/>
</dbReference>
<proteinExistence type="inferred from homology"/>
<keyword evidence="11" id="KW-1185">Reference proteome</keyword>
<feature type="transmembrane region" description="Helical" evidence="8">
    <location>
        <begin position="51"/>
        <end position="70"/>
    </location>
</feature>
<dbReference type="OrthoDB" id="9765532at2"/>
<keyword evidence="6 8" id="KW-1133">Transmembrane helix</keyword>
<evidence type="ECO:0000313" key="11">
    <source>
        <dbReference type="Proteomes" id="UP000190140"/>
    </source>
</evidence>
<keyword evidence="3" id="KW-0813">Transport</keyword>
<dbReference type="InterPro" id="IPR004680">
    <property type="entry name" value="Cit_transptr-like_dom"/>
</dbReference>
<dbReference type="RefSeq" id="WP_079411300.1">
    <property type="nucleotide sequence ID" value="NZ_MZGW01000002.1"/>
</dbReference>
<accession>A0A1V4I8K6</accession>
<reference evidence="10 11" key="1">
    <citation type="submission" date="2017-03" db="EMBL/GenBank/DDBJ databases">
        <title>Genome sequence of Clostridium thermoalcaliphilum DSM 7309.</title>
        <authorList>
            <person name="Poehlein A."/>
            <person name="Daniel R."/>
        </authorList>
    </citation>
    <scope>NUCLEOTIDE SEQUENCE [LARGE SCALE GENOMIC DNA]</scope>
    <source>
        <strain evidence="10 11">DSM 7309</strain>
    </source>
</reference>
<evidence type="ECO:0000256" key="6">
    <source>
        <dbReference type="ARBA" id="ARBA00022989"/>
    </source>
</evidence>
<evidence type="ECO:0000256" key="1">
    <source>
        <dbReference type="ARBA" id="ARBA00004651"/>
    </source>
</evidence>
<feature type="transmembrane region" description="Helical" evidence="8">
    <location>
        <begin position="223"/>
        <end position="240"/>
    </location>
</feature>
<dbReference type="STRING" id="29349.CLOTH_07150"/>
<evidence type="ECO:0000256" key="4">
    <source>
        <dbReference type="ARBA" id="ARBA00022475"/>
    </source>
</evidence>
<dbReference type="EMBL" id="MZGW01000002">
    <property type="protein sequence ID" value="OPJ56311.1"/>
    <property type="molecule type" value="Genomic_DNA"/>
</dbReference>
<gene>
    <name evidence="10" type="primary">ybiR</name>
    <name evidence="10" type="ORF">CLOTH_07150</name>
</gene>
<evidence type="ECO:0000256" key="5">
    <source>
        <dbReference type="ARBA" id="ARBA00022692"/>
    </source>
</evidence>
<sequence>MLSQSFIAVSIFIFTYLFIITEKIDRTAISFFGASLMILFGIITQEEAIHFIDFNTIGLLIGMMIIVSILKNTGVFQYIAIKCGKVAKGEPIRIIIVFSLVTAILSAFLDNVTTVLLIAPVTLVITDTLNLNPIPFLVPQILASNIGGTATLVGDPPNIMIGSSSNLGFLDFILNTGPISLVILLVTIFSFKSMYKDKLNIDEDIKQKIFSFDEKLAIKDKKLLIKSLTILLITVIGFLTHQHFGLESSSVALIGASIMLLISKVKVEPILHDIEWPTIFFFIFLFILVGGLEKVGIIDKIAEGIANSTEGNLFLASILILWTSAIASAFLDNIPFVATMIPIIKRIALLSSMDIMPLWWALSLGACLGGNGSLIGASSNVIIAGILKKHNNEISFIEYLKIGFPLMIISIILSTIYLILFYL</sequence>
<dbReference type="Proteomes" id="UP000190140">
    <property type="component" value="Unassembled WGS sequence"/>
</dbReference>
<feature type="transmembrane region" description="Helical" evidence="8">
    <location>
        <begin position="6"/>
        <end position="21"/>
    </location>
</feature>
<dbReference type="PANTHER" id="PTHR43568">
    <property type="entry name" value="P PROTEIN"/>
    <property type="match status" value="1"/>
</dbReference>
<organism evidence="10 11">
    <name type="scientific">Alkalithermobacter paradoxus</name>
    <dbReference type="NCBI Taxonomy" id="29349"/>
    <lineage>
        <taxon>Bacteria</taxon>
        <taxon>Bacillati</taxon>
        <taxon>Bacillota</taxon>
        <taxon>Clostridia</taxon>
        <taxon>Peptostreptococcales</taxon>
        <taxon>Tepidibacteraceae</taxon>
        <taxon>Alkalithermobacter</taxon>
    </lineage>
</organism>
<dbReference type="InterPro" id="IPR051475">
    <property type="entry name" value="Diverse_Ion_Transporter"/>
</dbReference>
<dbReference type="GO" id="GO:0015105">
    <property type="term" value="F:arsenite transmembrane transporter activity"/>
    <property type="evidence" value="ECO:0007669"/>
    <property type="project" value="InterPro"/>
</dbReference>
<evidence type="ECO:0000256" key="2">
    <source>
        <dbReference type="ARBA" id="ARBA00009843"/>
    </source>
</evidence>
<protein>
    <submittedName>
        <fullName evidence="10">Inner membrane protein YbiR</fullName>
    </submittedName>
</protein>
<feature type="transmembrane region" description="Helical" evidence="8">
    <location>
        <begin position="312"/>
        <end position="331"/>
    </location>
</feature>
<evidence type="ECO:0000259" key="9">
    <source>
        <dbReference type="Pfam" id="PF03600"/>
    </source>
</evidence>
<evidence type="ECO:0000256" key="3">
    <source>
        <dbReference type="ARBA" id="ARBA00022448"/>
    </source>
</evidence>
<dbReference type="GO" id="GO:0005886">
    <property type="term" value="C:plasma membrane"/>
    <property type="evidence" value="ECO:0007669"/>
    <property type="project" value="UniProtKB-SubCell"/>
</dbReference>
<dbReference type="PANTHER" id="PTHR43568:SF1">
    <property type="entry name" value="P PROTEIN"/>
    <property type="match status" value="1"/>
</dbReference>